<dbReference type="Gene3D" id="1.10.10.10">
    <property type="entry name" value="Winged helix-like DNA-binding domain superfamily/Winged helix DNA-binding domain"/>
    <property type="match status" value="1"/>
</dbReference>
<proteinExistence type="predicted"/>
<keyword evidence="4" id="KW-1185">Reference proteome</keyword>
<comment type="caution">
    <text evidence="3">The sequence shown here is derived from an EMBL/GenBank/DDBJ whole genome shotgun (WGS) entry which is preliminary data.</text>
</comment>
<evidence type="ECO:0000313" key="4">
    <source>
        <dbReference type="Proteomes" id="UP000192356"/>
    </source>
</evidence>
<dbReference type="EMBL" id="LVKB01000195">
    <property type="protein sequence ID" value="ORD95748.1"/>
    <property type="molecule type" value="Genomic_DNA"/>
</dbReference>
<dbReference type="GO" id="GO:0015074">
    <property type="term" value="P:DNA integration"/>
    <property type="evidence" value="ECO:0007669"/>
    <property type="project" value="InterPro"/>
</dbReference>
<dbReference type="InterPro" id="IPR055247">
    <property type="entry name" value="InsJ-like_HTH"/>
</dbReference>
<accession>A0A1X0Q7K8</accession>
<evidence type="ECO:0000259" key="1">
    <source>
        <dbReference type="Pfam" id="PF01498"/>
    </source>
</evidence>
<protein>
    <submittedName>
        <fullName evidence="3">Uncharacterized protein</fullName>
    </submittedName>
</protein>
<dbReference type="OrthoDB" id="2429547at2759"/>
<dbReference type="InterPro" id="IPR036388">
    <property type="entry name" value="WH-like_DNA-bd_sf"/>
</dbReference>
<dbReference type="GO" id="GO:0003677">
    <property type="term" value="F:DNA binding"/>
    <property type="evidence" value="ECO:0007669"/>
    <property type="project" value="InterPro"/>
</dbReference>
<name>A0A1X0Q7K8_9MICR</name>
<dbReference type="AlphaFoldDB" id="A0A1X0Q7K8"/>
<dbReference type="Pfam" id="PF01498">
    <property type="entry name" value="HTH_Tnp_Tc3_2"/>
    <property type="match status" value="1"/>
</dbReference>
<evidence type="ECO:0000313" key="3">
    <source>
        <dbReference type="EMBL" id="ORD95748.1"/>
    </source>
</evidence>
<dbReference type="VEuPathDB" id="MicrosporidiaDB:A0H76_195"/>
<sequence length="126" mass="14748">MTRNLSHDNKIRIITLYQESYLQVQLAEKFNVNKSTISRLISKFNKNNTVLRKKGSRRPKLLDKSDIKFFKENININPKIGSTKLSKEIKDEKNIKVSPRTIRRELSKNNLDGFISCKKPMLLDKN</sequence>
<dbReference type="GO" id="GO:0006313">
    <property type="term" value="P:DNA transposition"/>
    <property type="evidence" value="ECO:0007669"/>
    <property type="project" value="InterPro"/>
</dbReference>
<evidence type="ECO:0000259" key="2">
    <source>
        <dbReference type="Pfam" id="PF13518"/>
    </source>
</evidence>
<feature type="domain" description="Transposase Tc1-like" evidence="1">
    <location>
        <begin position="74"/>
        <end position="126"/>
    </location>
</feature>
<dbReference type="VEuPathDB" id="MicrosporidiaDB:HERIO_2246"/>
<reference evidence="3 4" key="1">
    <citation type="journal article" date="2017" name="Environ. Microbiol.">
        <title>Decay of the glycolytic pathway and adaptation to intranuclear parasitism within Enterocytozoonidae microsporidia.</title>
        <authorList>
            <person name="Wiredu Boakye D."/>
            <person name="Jaroenlak P."/>
            <person name="Prachumwat A."/>
            <person name="Williams T.A."/>
            <person name="Bateman K.S."/>
            <person name="Itsathitphaisarn O."/>
            <person name="Sritunyalucksana K."/>
            <person name="Paszkiewicz K.H."/>
            <person name="Moore K.A."/>
            <person name="Stentiford G.D."/>
            <person name="Williams B.A."/>
        </authorList>
    </citation>
    <scope>NUCLEOTIDE SEQUENCE [LARGE SCALE GENOMIC DNA]</scope>
    <source>
        <strain evidence="3 4">GB1</strain>
    </source>
</reference>
<dbReference type="SUPFAM" id="SSF46689">
    <property type="entry name" value="Homeodomain-like"/>
    <property type="match status" value="1"/>
</dbReference>
<dbReference type="Pfam" id="PF13518">
    <property type="entry name" value="HTH_28"/>
    <property type="match status" value="1"/>
</dbReference>
<dbReference type="Proteomes" id="UP000192356">
    <property type="component" value="Unassembled WGS sequence"/>
</dbReference>
<dbReference type="InterPro" id="IPR009057">
    <property type="entry name" value="Homeodomain-like_sf"/>
</dbReference>
<feature type="domain" description="Insertion element IS150 protein InsJ-like helix-turn-helix" evidence="2">
    <location>
        <begin position="10"/>
        <end position="60"/>
    </location>
</feature>
<dbReference type="InterPro" id="IPR002492">
    <property type="entry name" value="Transposase_Tc1-like"/>
</dbReference>
<organism evidence="3 4">
    <name type="scientific">Hepatospora eriocheir</name>
    <dbReference type="NCBI Taxonomy" id="1081669"/>
    <lineage>
        <taxon>Eukaryota</taxon>
        <taxon>Fungi</taxon>
        <taxon>Fungi incertae sedis</taxon>
        <taxon>Microsporidia</taxon>
        <taxon>Hepatosporidae</taxon>
        <taxon>Hepatospora</taxon>
    </lineage>
</organism>
<gene>
    <name evidence="3" type="ORF">HERIO_2246</name>
</gene>